<feature type="compositionally biased region" description="Polar residues" evidence="8">
    <location>
        <begin position="949"/>
        <end position="962"/>
    </location>
</feature>
<keyword evidence="3" id="KW-0963">Cytoplasm</keyword>
<dbReference type="InterPro" id="IPR047170">
    <property type="entry name" value="PTN12/18/22"/>
</dbReference>
<evidence type="ECO:0000259" key="10">
    <source>
        <dbReference type="PROSITE" id="PS50056"/>
    </source>
</evidence>
<feature type="compositionally biased region" description="Polar residues" evidence="8">
    <location>
        <begin position="400"/>
        <end position="412"/>
    </location>
</feature>
<feature type="region of interest" description="Disordered" evidence="8">
    <location>
        <begin position="838"/>
        <end position="907"/>
    </location>
</feature>
<dbReference type="InterPro" id="IPR029021">
    <property type="entry name" value="Prot-tyrosine_phosphatase-like"/>
</dbReference>
<dbReference type="GO" id="GO:0005634">
    <property type="term" value="C:nucleus"/>
    <property type="evidence" value="ECO:0007669"/>
    <property type="project" value="TreeGrafter"/>
</dbReference>
<feature type="compositionally biased region" description="Low complexity" evidence="8">
    <location>
        <begin position="593"/>
        <end position="604"/>
    </location>
</feature>
<reference evidence="11" key="1">
    <citation type="submission" date="2022-01" db="EMBL/GenBank/DDBJ databases">
        <authorList>
            <person name="Braso-Vives M."/>
        </authorList>
    </citation>
    <scope>NUCLEOTIDE SEQUENCE</scope>
</reference>
<evidence type="ECO:0000256" key="4">
    <source>
        <dbReference type="ARBA" id="ARBA00022553"/>
    </source>
</evidence>
<dbReference type="SMART" id="SM00194">
    <property type="entry name" value="PTPc"/>
    <property type="match status" value="1"/>
</dbReference>
<dbReference type="SUPFAM" id="SSF52799">
    <property type="entry name" value="(Phosphotyrosine protein) phosphatases II"/>
    <property type="match status" value="1"/>
</dbReference>
<dbReference type="AlphaFoldDB" id="A0A8J9ZYV7"/>
<feature type="domain" description="Tyrosine specific protein phosphatases" evidence="10">
    <location>
        <begin position="211"/>
        <end position="287"/>
    </location>
</feature>
<dbReference type="InterPro" id="IPR016130">
    <property type="entry name" value="Tyr_Pase_AS"/>
</dbReference>
<proteinExistence type="inferred from homology"/>
<keyword evidence="6" id="KW-0904">Protein phosphatase</keyword>
<feature type="compositionally biased region" description="Polar residues" evidence="8">
    <location>
        <begin position="745"/>
        <end position="754"/>
    </location>
</feature>
<dbReference type="PRINTS" id="PR00700">
    <property type="entry name" value="PRTYPHPHTASE"/>
</dbReference>
<feature type="compositionally biased region" description="Basic and acidic residues" evidence="8">
    <location>
        <begin position="544"/>
        <end position="557"/>
    </location>
</feature>
<feature type="region of interest" description="Disordered" evidence="8">
    <location>
        <begin position="946"/>
        <end position="994"/>
    </location>
</feature>
<protein>
    <recommendedName>
        <fullName evidence="2">protein-tyrosine-phosphatase</fullName>
        <ecNumber evidence="2">3.1.3.48</ecNumber>
    </recommendedName>
</protein>
<dbReference type="SMART" id="SM00404">
    <property type="entry name" value="PTPc_motif"/>
    <property type="match status" value="1"/>
</dbReference>
<dbReference type="PANTHER" id="PTHR45983:SF2">
    <property type="entry name" value="PROTEIN-TYROSINE-PHOSPHATASE"/>
    <property type="match status" value="1"/>
</dbReference>
<feature type="compositionally biased region" description="Pro residues" evidence="8">
    <location>
        <begin position="346"/>
        <end position="369"/>
    </location>
</feature>
<organism evidence="11 12">
    <name type="scientific">Branchiostoma lanceolatum</name>
    <name type="common">Common lancelet</name>
    <name type="synonym">Amphioxus lanceolatum</name>
    <dbReference type="NCBI Taxonomy" id="7740"/>
    <lineage>
        <taxon>Eukaryota</taxon>
        <taxon>Metazoa</taxon>
        <taxon>Chordata</taxon>
        <taxon>Cephalochordata</taxon>
        <taxon>Leptocardii</taxon>
        <taxon>Amphioxiformes</taxon>
        <taxon>Branchiostomatidae</taxon>
        <taxon>Branchiostoma</taxon>
    </lineage>
</organism>
<comment type="subcellular location">
    <subcellularLocation>
        <location evidence="1">Cytoplasm</location>
    </subcellularLocation>
</comment>
<gene>
    <name evidence="11" type="primary">PTPN12</name>
    <name evidence="11" type="ORF">BLAG_LOCUS18840</name>
</gene>
<dbReference type="PROSITE" id="PS50055">
    <property type="entry name" value="TYR_PHOSPHATASE_PTP"/>
    <property type="match status" value="1"/>
</dbReference>
<dbReference type="InterPro" id="IPR000387">
    <property type="entry name" value="Tyr_Pase_dom"/>
</dbReference>
<evidence type="ECO:0000259" key="9">
    <source>
        <dbReference type="PROSITE" id="PS50055"/>
    </source>
</evidence>
<dbReference type="Pfam" id="PF00102">
    <property type="entry name" value="Y_phosphatase"/>
    <property type="match status" value="1"/>
</dbReference>
<keyword evidence="4" id="KW-0597">Phosphoprotein</keyword>
<dbReference type="EMBL" id="OV696690">
    <property type="protein sequence ID" value="CAH1264483.1"/>
    <property type="molecule type" value="Genomic_DNA"/>
</dbReference>
<dbReference type="FunFam" id="3.90.190.10:FF:000045">
    <property type="entry name" value="Tyrosine-protein phosphatase non-receptor type 12"/>
    <property type="match status" value="1"/>
</dbReference>
<feature type="compositionally biased region" description="Pro residues" evidence="8">
    <location>
        <begin position="698"/>
        <end position="707"/>
    </location>
</feature>
<keyword evidence="12" id="KW-1185">Reference proteome</keyword>
<feature type="region of interest" description="Disordered" evidence="8">
    <location>
        <begin position="328"/>
        <end position="526"/>
    </location>
</feature>
<dbReference type="InterPro" id="IPR003595">
    <property type="entry name" value="Tyr_Pase_cat"/>
</dbReference>
<feature type="compositionally biased region" description="Basic and acidic residues" evidence="8">
    <location>
        <begin position="880"/>
        <end position="894"/>
    </location>
</feature>
<dbReference type="PROSITE" id="PS00383">
    <property type="entry name" value="TYR_PHOSPHATASE_1"/>
    <property type="match status" value="1"/>
</dbReference>
<comment type="similarity">
    <text evidence="7">Belongs to the protein-tyrosine phosphatase family. Non-receptor class 4 subfamily.</text>
</comment>
<evidence type="ECO:0000256" key="8">
    <source>
        <dbReference type="SAM" id="MobiDB-lite"/>
    </source>
</evidence>
<evidence type="ECO:0000256" key="3">
    <source>
        <dbReference type="ARBA" id="ARBA00022490"/>
    </source>
</evidence>
<dbReference type="PANTHER" id="PTHR45983">
    <property type="entry name" value="TYROSINE PHOSPHATSE N18, PUTATIVE-RELATED"/>
    <property type="match status" value="1"/>
</dbReference>
<dbReference type="OrthoDB" id="10253954at2759"/>
<name>A0A8J9ZYV7_BRALA</name>
<dbReference type="Gene3D" id="3.90.190.10">
    <property type="entry name" value="Protein tyrosine phosphatase superfamily"/>
    <property type="match status" value="1"/>
</dbReference>
<keyword evidence="5" id="KW-0378">Hydrolase</keyword>
<accession>A0A8J9ZYV7</accession>
<feature type="compositionally biased region" description="Polar residues" evidence="8">
    <location>
        <begin position="838"/>
        <end position="847"/>
    </location>
</feature>
<evidence type="ECO:0000256" key="5">
    <source>
        <dbReference type="ARBA" id="ARBA00022801"/>
    </source>
</evidence>
<feature type="compositionally biased region" description="Acidic residues" evidence="8">
    <location>
        <begin position="849"/>
        <end position="858"/>
    </location>
</feature>
<feature type="compositionally biased region" description="Basic and acidic residues" evidence="8">
    <location>
        <begin position="711"/>
        <end position="744"/>
    </location>
</feature>
<dbReference type="GO" id="GO:0005737">
    <property type="term" value="C:cytoplasm"/>
    <property type="evidence" value="ECO:0007669"/>
    <property type="project" value="UniProtKB-SubCell"/>
</dbReference>
<dbReference type="Proteomes" id="UP000838412">
    <property type="component" value="Chromosome 5"/>
</dbReference>
<evidence type="ECO:0000256" key="1">
    <source>
        <dbReference type="ARBA" id="ARBA00004496"/>
    </source>
</evidence>
<evidence type="ECO:0000313" key="11">
    <source>
        <dbReference type="EMBL" id="CAH1264483.1"/>
    </source>
</evidence>
<evidence type="ECO:0000256" key="6">
    <source>
        <dbReference type="ARBA" id="ARBA00022912"/>
    </source>
</evidence>
<dbReference type="GO" id="GO:0004726">
    <property type="term" value="F:non-membrane spanning protein tyrosine phosphatase activity"/>
    <property type="evidence" value="ECO:0007669"/>
    <property type="project" value="InterPro"/>
</dbReference>
<sequence length="994" mass="110234">MQSKEQQEQHLRAFVRTVEDLEKTNTDGVDGFAREFTKLKQQSMQYKLDKTYSTAHGEKECNRRKNRYKDILPFDYTRVQLSEVKGTPGSDYINGNFLKGATGKRTYIASQAPLPATVVDFWRMLWEYNVKVVVMACREVEQGKHKCERYWANRGEEKTFGDVTVSMEDQSKITEDFLRRIIVARKGSETRQIVQFHYTTWPDHGVPLSPRSIIDLIRQFRQVQPTDDSPICIHCSAGCGRTGTICAIDYTWNLIKKGQFKDLSMYDLVTDMRRQRPAIVQTKEQYELVNRAVLELVEDSLNYENFPFNNGQASLTSDYEVAALLDEDSYPEEPPPKPTRRRPEVPARPPLHPHKPPPPAYVNSAPPPSLSDVDQTGPRKPVLRAKPPILAKPTEARSQDYASVSANESSRAPTAAYENVLLPPKSPGSAATLYENVPPSEAGSNSSGNSGFTSRSEESTQPQNSPRRPAVPAKPASQTSSDNPYEDIDYTKEATSEKEGARESGEEEKSVGKQHPHLPRFAHLEKIRLQQQLQSFEVEAQAEDEAKTSVEEDEKHSKLPFKRLNFPFGRNKKEEGSSSESSKPAGGVSVFPSTAASSSNSNSSKVEAPPRMGKKGLLAGGISVLPTGSPTKLKDSPPAKQNPAKSPADGLAAIMKGVFLQPTKTAESTTNSGAKQDSPLEHGGPPQKPAAPIDKRPMLPPPRPNYPPRTVNDKDLYSEVKDLEDNRADHDLYADVKDTPDLESKSSQSNNLAEYSTPYDLQSGAMSTDATEDDSQTYSEVKPKKRQVNGGGNFGDYTEVNMEDEVFANSPGGRMEIQNTFEDDGTYATVDVGQFNTAHSQRSSTCSLDVEDDADSDDGSAPPLPTRTKESYEYGEEDMDRISTHSSDKSDSLPRDTAAPASSARKMKMKNFLHKGKNILKINHSSGLTDQEKKELQDCSEAQFRPYQPTYTGQPAIHNNQEIGFGKRVGKPKGPRDPPKNWFRRGKGKDTLSA</sequence>
<evidence type="ECO:0000313" key="12">
    <source>
        <dbReference type="Proteomes" id="UP000838412"/>
    </source>
</evidence>
<evidence type="ECO:0000256" key="2">
    <source>
        <dbReference type="ARBA" id="ARBA00013064"/>
    </source>
</evidence>
<feature type="compositionally biased region" description="Polar residues" evidence="8">
    <location>
        <begin position="662"/>
        <end position="675"/>
    </location>
</feature>
<dbReference type="InterPro" id="IPR000242">
    <property type="entry name" value="PTP_cat"/>
</dbReference>
<feature type="domain" description="Tyrosine-protein phosphatase" evidence="9">
    <location>
        <begin position="32"/>
        <end position="296"/>
    </location>
</feature>
<feature type="compositionally biased region" description="Basic and acidic residues" evidence="8">
    <location>
        <begin position="489"/>
        <end position="511"/>
    </location>
</feature>
<evidence type="ECO:0000256" key="7">
    <source>
        <dbReference type="ARBA" id="ARBA00034734"/>
    </source>
</evidence>
<dbReference type="EC" id="3.1.3.48" evidence="2"/>
<feature type="region of interest" description="Disordered" evidence="8">
    <location>
        <begin position="538"/>
        <end position="798"/>
    </location>
</feature>
<dbReference type="PROSITE" id="PS50056">
    <property type="entry name" value="TYR_PHOSPHATASE_2"/>
    <property type="match status" value="1"/>
</dbReference>